<keyword evidence="1" id="KW-1133">Transmembrane helix</keyword>
<proteinExistence type="predicted"/>
<dbReference type="InterPro" id="IPR013373">
    <property type="entry name" value="Flagellin/pilin_N_arc"/>
</dbReference>
<keyword evidence="4" id="KW-1185">Reference proteome</keyword>
<keyword evidence="1" id="KW-0812">Transmembrane</keyword>
<keyword evidence="1" id="KW-0472">Membrane</keyword>
<gene>
    <name evidence="3" type="ORF">E2N92_13280</name>
</gene>
<dbReference type="EMBL" id="CP037968">
    <property type="protein sequence ID" value="QYZ80330.1"/>
    <property type="molecule type" value="Genomic_DNA"/>
</dbReference>
<dbReference type="AlphaFoldDB" id="A0A8G1A3D8"/>
<dbReference type="KEGG" id="mfk:E2N92_13280"/>
<dbReference type="Proteomes" id="UP000826709">
    <property type="component" value="Chromosome"/>
</dbReference>
<reference evidence="3" key="2">
    <citation type="submission" date="2019-03" db="EMBL/GenBank/DDBJ databases">
        <authorList>
            <person name="Chen S.-C."/>
            <person name="Wu S.-Y."/>
            <person name="Lai M.-C."/>
        </authorList>
    </citation>
    <scope>NUCLEOTIDE SEQUENCE</scope>
    <source>
        <strain evidence="3">ML15</strain>
    </source>
</reference>
<protein>
    <submittedName>
        <fullName evidence="3">Type IV pilin</fullName>
    </submittedName>
</protein>
<organism evidence="3 4">
    <name type="scientific">Methanofollis formosanus</name>
    <dbReference type="NCBI Taxonomy" id="299308"/>
    <lineage>
        <taxon>Archaea</taxon>
        <taxon>Methanobacteriati</taxon>
        <taxon>Methanobacteriota</taxon>
        <taxon>Stenosarchaea group</taxon>
        <taxon>Methanomicrobia</taxon>
        <taxon>Methanomicrobiales</taxon>
        <taxon>Methanomicrobiaceae</taxon>
        <taxon>Methanofollis</taxon>
    </lineage>
</organism>
<dbReference type="OrthoDB" id="125222at2157"/>
<evidence type="ECO:0000259" key="2">
    <source>
        <dbReference type="Pfam" id="PF07790"/>
    </source>
</evidence>
<evidence type="ECO:0000313" key="4">
    <source>
        <dbReference type="Proteomes" id="UP000826709"/>
    </source>
</evidence>
<evidence type="ECO:0000313" key="3">
    <source>
        <dbReference type="EMBL" id="QYZ80330.1"/>
    </source>
</evidence>
<dbReference type="NCBIfam" id="TIGR02537">
    <property type="entry name" value="arch_flag_Nterm"/>
    <property type="match status" value="1"/>
</dbReference>
<sequence>MKQEHKTGNEAVSPVVGVMLMLVVTIIIAAVAGAFAGNLSGNAEKAPSAAIDVKITSNGGESGNEYVMTFEHLGGDPIPTKDLKILTFYTEPGGLPHSNEITPLVRGRDIFGDGKKVKIPFLNDVSKGSPGDPEVDFGSFTFMSGDILSSGTTIGTGSNYGAGILGFDIINDEYGFGEGSPVEVKLIHLPSGKEIYSKEVIVQ</sequence>
<name>A0A8G1A3D8_9EURY</name>
<accession>A0A8G1A3D8</accession>
<reference evidence="3" key="1">
    <citation type="journal article" date="2005" name="Int. J. Syst. Evol. Microbiol.">
        <title>Methanofollis formosanus sp. nov., isolated from a fish pond.</title>
        <authorList>
            <person name="Wu S.Y."/>
            <person name="Chen S.C."/>
            <person name="Lai M.C."/>
        </authorList>
    </citation>
    <scope>NUCLEOTIDE SEQUENCE</scope>
    <source>
        <strain evidence="3">ML15</strain>
    </source>
</reference>
<evidence type="ECO:0000256" key="1">
    <source>
        <dbReference type="SAM" id="Phobius"/>
    </source>
</evidence>
<dbReference type="RefSeq" id="WP_220681644.1">
    <property type="nucleotide sequence ID" value="NZ_CP037968.1"/>
</dbReference>
<dbReference type="InterPro" id="IPR012859">
    <property type="entry name" value="Pilin_N_archaeal"/>
</dbReference>
<feature type="domain" description="Archaeal Type IV pilin N-terminal" evidence="2">
    <location>
        <begin position="10"/>
        <end position="90"/>
    </location>
</feature>
<feature type="transmembrane region" description="Helical" evidence="1">
    <location>
        <begin position="12"/>
        <end position="36"/>
    </location>
</feature>
<dbReference type="Pfam" id="PF07790">
    <property type="entry name" value="Pilin_N"/>
    <property type="match status" value="1"/>
</dbReference>